<keyword evidence="1" id="KW-0813">Transport</keyword>
<sequence length="241" mass="25792">MAEGVKGQWAVGSGAWERPGTTDHSPLPTHPHALQLRDIWLRLGREVILRGVTLDVPTGEGVTLLGENGAGKTTLLRVLASGLRPTRGEGRVLGFDLRDGRAVRDCIHLMPVDAGLYPDLTGAENLTFALEMHGARGDVGAALRRVGLERAANRRVRFLSAGMRKRLALARAHLLARPVTLVDEPFANLDDAGRALALELLGDLSARGVTLVVAAHEPHLARQVAPRALRLVGGKLEKVDG</sequence>
<accession>A0A2I9DFQ3</accession>
<evidence type="ECO:0000259" key="5">
    <source>
        <dbReference type="PROSITE" id="PS50893"/>
    </source>
</evidence>
<dbReference type="GO" id="GO:0005524">
    <property type="term" value="F:ATP binding"/>
    <property type="evidence" value="ECO:0007669"/>
    <property type="project" value="UniProtKB-KW"/>
</dbReference>
<dbReference type="GO" id="GO:0016887">
    <property type="term" value="F:ATP hydrolysis activity"/>
    <property type="evidence" value="ECO:0007669"/>
    <property type="project" value="InterPro"/>
</dbReference>
<dbReference type="Proteomes" id="UP000236569">
    <property type="component" value="Unassembled WGS sequence"/>
</dbReference>
<proteinExistence type="predicted"/>
<dbReference type="InterPro" id="IPR051782">
    <property type="entry name" value="ABC_Transporter_VariousFunc"/>
</dbReference>
<dbReference type="SUPFAM" id="SSF52540">
    <property type="entry name" value="P-loop containing nucleoside triphosphate hydrolases"/>
    <property type="match status" value="1"/>
</dbReference>
<evidence type="ECO:0000313" key="7">
    <source>
        <dbReference type="Proteomes" id="UP000236569"/>
    </source>
</evidence>
<dbReference type="Gene3D" id="3.40.50.300">
    <property type="entry name" value="P-loop containing nucleotide triphosphate hydrolases"/>
    <property type="match status" value="1"/>
</dbReference>
<organism evidence="6 7">
    <name type="scientific">Deinococcus aerius</name>
    <dbReference type="NCBI Taxonomy" id="200253"/>
    <lineage>
        <taxon>Bacteria</taxon>
        <taxon>Thermotogati</taxon>
        <taxon>Deinococcota</taxon>
        <taxon>Deinococci</taxon>
        <taxon>Deinococcales</taxon>
        <taxon>Deinococcaceae</taxon>
        <taxon>Deinococcus</taxon>
    </lineage>
</organism>
<dbReference type="InterPro" id="IPR003593">
    <property type="entry name" value="AAA+_ATPase"/>
</dbReference>
<evidence type="ECO:0000256" key="3">
    <source>
        <dbReference type="ARBA" id="ARBA00022840"/>
    </source>
</evidence>
<dbReference type="SMART" id="SM00382">
    <property type="entry name" value="AAA"/>
    <property type="match status" value="1"/>
</dbReference>
<evidence type="ECO:0000256" key="2">
    <source>
        <dbReference type="ARBA" id="ARBA00022741"/>
    </source>
</evidence>
<dbReference type="AlphaFoldDB" id="A0A2I9DFQ3"/>
<feature type="region of interest" description="Disordered" evidence="4">
    <location>
        <begin position="1"/>
        <end position="30"/>
    </location>
</feature>
<evidence type="ECO:0000313" key="6">
    <source>
        <dbReference type="EMBL" id="GBF04908.1"/>
    </source>
</evidence>
<dbReference type="Pfam" id="PF00005">
    <property type="entry name" value="ABC_tran"/>
    <property type="match status" value="1"/>
</dbReference>
<dbReference type="PANTHER" id="PTHR42939:SF1">
    <property type="entry name" value="ABC TRANSPORTER ATP-BINDING PROTEIN ALBC-RELATED"/>
    <property type="match status" value="1"/>
</dbReference>
<gene>
    <name evidence="6" type="ORF">DAERI_030074</name>
</gene>
<dbReference type="InterPro" id="IPR027417">
    <property type="entry name" value="P-loop_NTPase"/>
</dbReference>
<keyword evidence="3" id="KW-0067">ATP-binding</keyword>
<comment type="caution">
    <text evidence="6">The sequence shown here is derived from an EMBL/GenBank/DDBJ whole genome shotgun (WGS) entry which is preliminary data.</text>
</comment>
<keyword evidence="2" id="KW-0547">Nucleotide-binding</keyword>
<dbReference type="PROSITE" id="PS50893">
    <property type="entry name" value="ABC_TRANSPORTER_2"/>
    <property type="match status" value="1"/>
</dbReference>
<keyword evidence="7" id="KW-1185">Reference proteome</keyword>
<protein>
    <submittedName>
        <fullName evidence="6">ABC transporter</fullName>
    </submittedName>
</protein>
<evidence type="ECO:0000256" key="1">
    <source>
        <dbReference type="ARBA" id="ARBA00022448"/>
    </source>
</evidence>
<evidence type="ECO:0000256" key="4">
    <source>
        <dbReference type="SAM" id="MobiDB-lite"/>
    </source>
</evidence>
<dbReference type="InterPro" id="IPR003439">
    <property type="entry name" value="ABC_transporter-like_ATP-bd"/>
</dbReference>
<name>A0A2I9DFQ3_9DEIO</name>
<reference evidence="7" key="1">
    <citation type="submission" date="2018-01" db="EMBL/GenBank/DDBJ databases">
        <title>Draft Genome Sequence of the Radioresistant Bacterium Deinococcus aerius TR0125, Isolated from the Higher Atmosphere above Japan.</title>
        <authorList>
            <person name="Satoh K."/>
            <person name="Arai H."/>
            <person name="Sanzen T."/>
            <person name="Kawaguchi Y."/>
            <person name="Hayashi H."/>
            <person name="Yokobori S."/>
            <person name="Yamagishi A."/>
            <person name="Oono Y."/>
            <person name="Narumi I."/>
        </authorList>
    </citation>
    <scope>NUCLEOTIDE SEQUENCE [LARGE SCALE GENOMIC DNA]</scope>
    <source>
        <strain evidence="7">TR0125</strain>
    </source>
</reference>
<feature type="domain" description="ABC transporter" evidence="5">
    <location>
        <begin position="34"/>
        <end position="239"/>
    </location>
</feature>
<dbReference type="EMBL" id="BFAG01000003">
    <property type="protein sequence ID" value="GBF04908.1"/>
    <property type="molecule type" value="Genomic_DNA"/>
</dbReference>
<dbReference type="PANTHER" id="PTHR42939">
    <property type="entry name" value="ABC TRANSPORTER ATP-BINDING PROTEIN ALBC-RELATED"/>
    <property type="match status" value="1"/>
</dbReference>